<dbReference type="Proteomes" id="UP000275676">
    <property type="component" value="Chromosome"/>
</dbReference>
<gene>
    <name evidence="1" type="ORF">NCTC10047_03941</name>
</gene>
<name>A0A3S4GMZ4_SALER</name>
<evidence type="ECO:0000313" key="2">
    <source>
        <dbReference type="Proteomes" id="UP000275676"/>
    </source>
</evidence>
<evidence type="ECO:0000313" key="1">
    <source>
        <dbReference type="EMBL" id="VEA78007.1"/>
    </source>
</evidence>
<sequence>METGSIKKALLSLFPLIIMQRPKLHDRSYLPMLTVPLPTGELNWHWVKSATTIGKSDSMDGVYQEA</sequence>
<organism evidence="1 2">
    <name type="scientific">Salmonella enterica subsp. arizonae</name>
    <dbReference type="NCBI Taxonomy" id="59203"/>
    <lineage>
        <taxon>Bacteria</taxon>
        <taxon>Pseudomonadati</taxon>
        <taxon>Pseudomonadota</taxon>
        <taxon>Gammaproteobacteria</taxon>
        <taxon>Enterobacterales</taxon>
        <taxon>Enterobacteriaceae</taxon>
        <taxon>Salmonella</taxon>
    </lineage>
</organism>
<reference evidence="1 2" key="1">
    <citation type="submission" date="2018-12" db="EMBL/GenBank/DDBJ databases">
        <authorList>
            <consortium name="Pathogen Informatics"/>
        </authorList>
    </citation>
    <scope>NUCLEOTIDE SEQUENCE [LARGE SCALE GENOMIC DNA]</scope>
    <source>
        <strain evidence="1 2">NCTC10047</strain>
    </source>
</reference>
<dbReference type="EMBL" id="LR134156">
    <property type="protein sequence ID" value="VEA78007.1"/>
    <property type="molecule type" value="Genomic_DNA"/>
</dbReference>
<dbReference type="AlphaFoldDB" id="A0A3S4GMZ4"/>
<accession>A0A3S4GMZ4</accession>
<proteinExistence type="predicted"/>
<protein>
    <submittedName>
        <fullName evidence="1">Uncharacterized protein</fullName>
    </submittedName>
</protein>